<keyword evidence="2" id="KW-1185">Reference proteome</keyword>
<dbReference type="AlphaFoldDB" id="F3Z2H0"/>
<dbReference type="STRING" id="690850.Desaf_3001"/>
<accession>F3Z2H0</accession>
<gene>
    <name evidence="1" type="ORF">Desaf_3001</name>
</gene>
<dbReference type="Proteomes" id="UP000007844">
    <property type="component" value="Chromosome"/>
</dbReference>
<dbReference type="RefSeq" id="WP_005983715.1">
    <property type="nucleotide sequence ID" value="NC_016629.1"/>
</dbReference>
<dbReference type="InterPro" id="IPR007420">
    <property type="entry name" value="DUF465"/>
</dbReference>
<name>F3Z2H0_DESAF</name>
<organism evidence="1 2">
    <name type="scientific">Desulfocurvibacter africanus subsp. africanus str. Walvis Bay</name>
    <dbReference type="NCBI Taxonomy" id="690850"/>
    <lineage>
        <taxon>Bacteria</taxon>
        <taxon>Pseudomonadati</taxon>
        <taxon>Thermodesulfobacteriota</taxon>
        <taxon>Desulfovibrionia</taxon>
        <taxon>Desulfovibrionales</taxon>
        <taxon>Desulfovibrionaceae</taxon>
        <taxon>Desulfocurvibacter</taxon>
    </lineage>
</organism>
<dbReference type="Pfam" id="PF04325">
    <property type="entry name" value="DUF465"/>
    <property type="match status" value="1"/>
</dbReference>
<dbReference type="KEGG" id="daf:Desaf_3001"/>
<dbReference type="HOGENOM" id="CLU_165482_1_0_7"/>
<sequence>MEQHEIELIKKYGQKDNELKALWDLHADYEQRLEKLLKKPALTPVEETEVRELKKKKLAGKTKLQQLLERYKSAEA</sequence>
<evidence type="ECO:0000313" key="1">
    <source>
        <dbReference type="EMBL" id="EGJ51303.1"/>
    </source>
</evidence>
<dbReference type="InterPro" id="IPR038444">
    <property type="entry name" value="DUF465_sf"/>
</dbReference>
<dbReference type="eggNOG" id="ENOG503394W">
    <property type="taxonomic scope" value="Bacteria"/>
</dbReference>
<dbReference type="EMBL" id="CP003221">
    <property type="protein sequence ID" value="EGJ51303.1"/>
    <property type="molecule type" value="Genomic_DNA"/>
</dbReference>
<evidence type="ECO:0000313" key="2">
    <source>
        <dbReference type="Proteomes" id="UP000007844"/>
    </source>
</evidence>
<proteinExistence type="predicted"/>
<dbReference type="Gene3D" id="6.10.280.50">
    <property type="match status" value="1"/>
</dbReference>
<reference evidence="1 2" key="1">
    <citation type="journal article" date="2011" name="J. Bacteriol.">
        <title>Genome sequence of the mercury-methylating and pleomorphic Desulfovibrio africanus Strain Walvis Bay.</title>
        <authorList>
            <person name="Brown S.D."/>
            <person name="Wall J.D."/>
            <person name="Kucken A.M."/>
            <person name="Gilmour C.C."/>
            <person name="Podar M."/>
            <person name="Brandt C.C."/>
            <person name="Teshima H."/>
            <person name="Detter J.C."/>
            <person name="Han C.S."/>
            <person name="Land M.L."/>
            <person name="Lucas S."/>
            <person name="Han J."/>
            <person name="Pennacchio L."/>
            <person name="Nolan M."/>
            <person name="Pitluck S."/>
            <person name="Woyke T."/>
            <person name="Goodwin L."/>
            <person name="Palumbo A.V."/>
            <person name="Elias D.A."/>
        </authorList>
    </citation>
    <scope>NUCLEOTIDE SEQUENCE [LARGE SCALE GENOMIC DNA]</scope>
    <source>
        <strain evidence="1 2">Walvis Bay</strain>
    </source>
</reference>
<evidence type="ECO:0008006" key="3">
    <source>
        <dbReference type="Google" id="ProtNLM"/>
    </source>
</evidence>
<protein>
    <recommendedName>
        <fullName evidence="3">DUF465 domain-containing protein</fullName>
    </recommendedName>
</protein>